<feature type="domain" description="IgGFc-binding protein N-terminal" evidence="2">
    <location>
        <begin position="143"/>
        <end position="439"/>
    </location>
</feature>
<sequence length="900" mass="97735">MVAVTAGSLSVLYIIALLLIGRGKPNEFSSKASEFKVAYPRYYYQDNTMIILTESVSQVQFSISSLINGSIHNGTTTRDTPAIVTLPSTLQVRETTYDYRQLGLLVTSPPDKPISVVLATATGSSAPSAYLALPCIEQPVQEYVYYGVSSRDILSYHSQVLLVGCRDNTTVTITPTHDVQLPDNPQSSTSSTINVTAGSSHTITLHSLQTLLIGASNVDLSGTKIVSNYPLTVVSGHECVQVPSGHPACDSISTQVLPTINWGINYLLTPLYSRINGQKFKIIASEENTTVAITCNTSSINATLMSPGSVFEYDTNYADFCNLICSQPCYVSELAFSALYPGGVGDGDPLLMTVPPISQYPHSVTFTTLPDVPDNFYSIAVPADSYYNGTVIINGSLTTLNWTPIRDTNGVITGYGYNTTASGSYTISHSHPNGTIYVSAYGFSQSGGYGYLTGTLLDFPCITFSSDVYYATEGGIVTIYIQRDSLYRKAAVIVSSNNGFNETVVFAPGETIVSVLISIPDDDYSEDIEYNTVMFTVLPSDSYCHIANETTVVIRDDDYLTIGLSSVTMREGEVSVGITFSNGTLKPDNIANLFLQIKNLQGQSLTSILQFNYSISSYTVSYDITKLATELNLTNDEPVNVTALLLPFDEEGPLVSISPSALTFMLFDTPHITSSMPPISPTPLETTTSTLLFVSTVYVTVEPTTVYMPTAVTTVCITVESTNSLFSQAIGNTYTIIGASALAVLALVFTTLCIVTGIISYKCGKRKQANGFRDRSSTELIANELYRNNNANSINDDVEEYTELRHEKNDPISYSKLQHTRYTEVDLTDPTYASIKHETETAMQELNNVPGEGASDSKVYTSLDPATLNEQDNYDVTISSNDADNNSIESYEELKDFITN</sequence>
<keyword evidence="1" id="KW-0472">Membrane</keyword>
<accession>A0A1X7TI54</accession>
<keyword evidence="1" id="KW-0812">Transmembrane</keyword>
<organism evidence="3">
    <name type="scientific">Amphimedon queenslandica</name>
    <name type="common">Sponge</name>
    <dbReference type="NCBI Taxonomy" id="400682"/>
    <lineage>
        <taxon>Eukaryota</taxon>
        <taxon>Metazoa</taxon>
        <taxon>Porifera</taxon>
        <taxon>Demospongiae</taxon>
        <taxon>Heteroscleromorpha</taxon>
        <taxon>Haplosclerida</taxon>
        <taxon>Niphatidae</taxon>
        <taxon>Amphimedon</taxon>
    </lineage>
</organism>
<dbReference type="PANTHER" id="PTHR46534">
    <property type="entry name" value="IGGFC_BINDING DOMAIN-CONTAINING PROTEIN"/>
    <property type="match status" value="1"/>
</dbReference>
<feature type="transmembrane region" description="Helical" evidence="1">
    <location>
        <begin position="734"/>
        <end position="759"/>
    </location>
</feature>
<dbReference type="STRING" id="400682.A0A1X7TI54"/>
<dbReference type="InParanoid" id="A0A1X7TI54"/>
<dbReference type="InterPro" id="IPR035234">
    <property type="entry name" value="IgGFc-bd_N"/>
</dbReference>
<evidence type="ECO:0000313" key="3">
    <source>
        <dbReference type="EnsemblMetazoa" id="Aqu2.1.14338_001"/>
    </source>
</evidence>
<dbReference type="eggNOG" id="KOG1216">
    <property type="taxonomic scope" value="Eukaryota"/>
</dbReference>
<dbReference type="Pfam" id="PF17517">
    <property type="entry name" value="IgGFc_binding"/>
    <property type="match status" value="1"/>
</dbReference>
<evidence type="ECO:0000256" key="1">
    <source>
        <dbReference type="SAM" id="Phobius"/>
    </source>
</evidence>
<dbReference type="EnsemblMetazoa" id="Aqu2.1.14338_001">
    <property type="protein sequence ID" value="Aqu2.1.14338_001"/>
    <property type="gene ID" value="Aqu2.1.14338"/>
</dbReference>
<dbReference type="SUPFAM" id="SSF141072">
    <property type="entry name" value="CalX-like"/>
    <property type="match status" value="1"/>
</dbReference>
<dbReference type="PANTHER" id="PTHR46534:SF1">
    <property type="entry name" value="IGGFC-BINDING PROTEIN N-TERMINAL DOMAIN-CONTAINING PROTEIN"/>
    <property type="match status" value="1"/>
</dbReference>
<dbReference type="OrthoDB" id="10005154at2759"/>
<proteinExistence type="predicted"/>
<dbReference type="AlphaFoldDB" id="A0A1X7TI54"/>
<protein>
    <recommendedName>
        <fullName evidence="2">IgGFc-binding protein N-terminal domain-containing protein</fullName>
    </recommendedName>
</protein>
<keyword evidence="1" id="KW-1133">Transmembrane helix</keyword>
<evidence type="ECO:0000259" key="2">
    <source>
        <dbReference type="Pfam" id="PF17517"/>
    </source>
</evidence>
<dbReference type="InterPro" id="IPR038081">
    <property type="entry name" value="CalX-like_sf"/>
</dbReference>
<reference evidence="3" key="1">
    <citation type="submission" date="2017-05" db="UniProtKB">
        <authorList>
            <consortium name="EnsemblMetazoa"/>
        </authorList>
    </citation>
    <scope>IDENTIFICATION</scope>
</reference>
<name>A0A1X7TI54_AMPQE</name>